<evidence type="ECO:0000256" key="5">
    <source>
        <dbReference type="SAM" id="Phobius"/>
    </source>
</evidence>
<feature type="transmembrane region" description="Helical" evidence="5">
    <location>
        <begin position="186"/>
        <end position="208"/>
    </location>
</feature>
<keyword evidence="8" id="KW-1185">Reference proteome</keyword>
<feature type="transmembrane region" description="Helical" evidence="5">
    <location>
        <begin position="114"/>
        <end position="135"/>
    </location>
</feature>
<name>A0ABT9YRJ8_9STRE</name>
<dbReference type="InterPro" id="IPR038770">
    <property type="entry name" value="Na+/solute_symporter_sf"/>
</dbReference>
<keyword evidence="4 5" id="KW-0472">Membrane</keyword>
<dbReference type="Pfam" id="PF00999">
    <property type="entry name" value="Na_H_Exchanger"/>
    <property type="match status" value="1"/>
</dbReference>
<feature type="transmembrane region" description="Helical" evidence="5">
    <location>
        <begin position="305"/>
        <end position="326"/>
    </location>
</feature>
<feature type="transmembrane region" description="Helical" evidence="5">
    <location>
        <begin position="366"/>
        <end position="387"/>
    </location>
</feature>
<evidence type="ECO:0000256" key="4">
    <source>
        <dbReference type="ARBA" id="ARBA00023136"/>
    </source>
</evidence>
<keyword evidence="2 5" id="KW-0812">Transmembrane</keyword>
<sequence length="395" mass="41962">MLTSLGLILLFGLLFANLFQRLRLPPIIGMLVAGVFIGPVAFNLLDSQTLAVSADLRRIALIVILLKAGLTLNLSDLKKVGRPAILLAFLPASFELLAYYLFAPILLGINQIEALLMGAVLAAVSPAVVVPRMVHMIENGIGTEKQIPQIILAGASCDDIFVLVLFSTFTSMAQGHAVSVFSFLQIPISIFLGLAIGALLGLVLAKVWKWLTKRQKHMTGTYKVILLLALSFMLMGIENSLQGHVPFSGLLAVVSMAAALKLKSPQGLIANLSDQMGKVWQAAEIVLFVLVGAAVDVRYTLEAGLMAVILIFGALLIRTFGVILSLQGTSLTVKEKLFCVIAYLPKATVQAAIGSVPLSLGLESGPIILAVAVLGILITAPLGAIGIDYSYKKLL</sequence>
<dbReference type="InterPro" id="IPR051843">
    <property type="entry name" value="CPA1_transporter"/>
</dbReference>
<dbReference type="InterPro" id="IPR006153">
    <property type="entry name" value="Cation/H_exchanger_TM"/>
</dbReference>
<feature type="transmembrane region" description="Helical" evidence="5">
    <location>
        <begin position="338"/>
        <end position="360"/>
    </location>
</feature>
<feature type="transmembrane region" description="Helical" evidence="5">
    <location>
        <begin position="84"/>
        <end position="102"/>
    </location>
</feature>
<dbReference type="RefSeq" id="WP_307120966.1">
    <property type="nucleotide sequence ID" value="NZ_JAUSTM010000002.1"/>
</dbReference>
<feature type="transmembrane region" description="Helical" evidence="5">
    <location>
        <begin position="220"/>
        <end position="237"/>
    </location>
</feature>
<reference evidence="7 8" key="1">
    <citation type="submission" date="2023-07" db="EMBL/GenBank/DDBJ databases">
        <title>Genomic Encyclopedia of Type Strains, Phase IV (KMG-IV): sequencing the most valuable type-strain genomes for metagenomic binning, comparative biology and taxonomic classification.</title>
        <authorList>
            <person name="Goeker M."/>
        </authorList>
    </citation>
    <scope>NUCLEOTIDE SEQUENCE [LARGE SCALE GENOMIC DNA]</scope>
    <source>
        <strain evidence="7 8">DSM 105143</strain>
    </source>
</reference>
<dbReference type="Proteomes" id="UP001223079">
    <property type="component" value="Unassembled WGS sequence"/>
</dbReference>
<comment type="subcellular location">
    <subcellularLocation>
        <location evidence="1">Membrane</location>
        <topology evidence="1">Multi-pass membrane protein</topology>
    </subcellularLocation>
</comment>
<evidence type="ECO:0000313" key="8">
    <source>
        <dbReference type="Proteomes" id="UP001223079"/>
    </source>
</evidence>
<dbReference type="PANTHER" id="PTHR31102">
    <property type="match status" value="1"/>
</dbReference>
<feature type="transmembrane region" description="Helical" evidence="5">
    <location>
        <begin position="26"/>
        <end position="45"/>
    </location>
</feature>
<gene>
    <name evidence="7" type="ORF">J2S23_000267</name>
</gene>
<dbReference type="EMBL" id="JAUSTM010000002">
    <property type="protein sequence ID" value="MDQ0221735.1"/>
    <property type="molecule type" value="Genomic_DNA"/>
</dbReference>
<dbReference type="Gene3D" id="1.20.1530.20">
    <property type="match status" value="1"/>
</dbReference>
<protein>
    <submittedName>
        <fullName evidence="7">NhaP-type Na+/H+ or K+/H+ antiporter</fullName>
    </submittedName>
</protein>
<keyword evidence="3 5" id="KW-1133">Transmembrane helix</keyword>
<evidence type="ECO:0000256" key="2">
    <source>
        <dbReference type="ARBA" id="ARBA00022692"/>
    </source>
</evidence>
<evidence type="ECO:0000256" key="3">
    <source>
        <dbReference type="ARBA" id="ARBA00022989"/>
    </source>
</evidence>
<comment type="caution">
    <text evidence="7">The sequence shown here is derived from an EMBL/GenBank/DDBJ whole genome shotgun (WGS) entry which is preliminary data.</text>
</comment>
<evidence type="ECO:0000259" key="6">
    <source>
        <dbReference type="Pfam" id="PF00999"/>
    </source>
</evidence>
<organism evidence="7 8">
    <name type="scientific">Streptococcus moroccensis</name>
    <dbReference type="NCBI Taxonomy" id="1451356"/>
    <lineage>
        <taxon>Bacteria</taxon>
        <taxon>Bacillati</taxon>
        <taxon>Bacillota</taxon>
        <taxon>Bacilli</taxon>
        <taxon>Lactobacillales</taxon>
        <taxon>Streptococcaceae</taxon>
        <taxon>Streptococcus</taxon>
    </lineage>
</organism>
<evidence type="ECO:0000313" key="7">
    <source>
        <dbReference type="EMBL" id="MDQ0221735.1"/>
    </source>
</evidence>
<evidence type="ECO:0000256" key="1">
    <source>
        <dbReference type="ARBA" id="ARBA00004141"/>
    </source>
</evidence>
<proteinExistence type="predicted"/>
<accession>A0ABT9YRJ8</accession>
<dbReference type="PANTHER" id="PTHR31102:SF1">
    <property type="entry name" value="CATION_H+ EXCHANGER DOMAIN-CONTAINING PROTEIN"/>
    <property type="match status" value="1"/>
</dbReference>
<feature type="domain" description="Cation/H+ exchanger transmembrane" evidence="6">
    <location>
        <begin position="8"/>
        <end position="383"/>
    </location>
</feature>